<keyword evidence="3" id="KW-1185">Reference proteome</keyword>
<organism evidence="2 3">
    <name type="scientific">Helianthus annuus</name>
    <name type="common">Common sunflower</name>
    <dbReference type="NCBI Taxonomy" id="4232"/>
    <lineage>
        <taxon>Eukaryota</taxon>
        <taxon>Viridiplantae</taxon>
        <taxon>Streptophyta</taxon>
        <taxon>Embryophyta</taxon>
        <taxon>Tracheophyta</taxon>
        <taxon>Spermatophyta</taxon>
        <taxon>Magnoliopsida</taxon>
        <taxon>eudicotyledons</taxon>
        <taxon>Gunneridae</taxon>
        <taxon>Pentapetalae</taxon>
        <taxon>asterids</taxon>
        <taxon>campanulids</taxon>
        <taxon>Asterales</taxon>
        <taxon>Asteraceae</taxon>
        <taxon>Asteroideae</taxon>
        <taxon>Heliantheae alliance</taxon>
        <taxon>Heliantheae</taxon>
        <taxon>Helianthus</taxon>
    </lineage>
</organism>
<dbReference type="EMBL" id="MNCJ02000326">
    <property type="protein sequence ID" value="KAF5781480.1"/>
    <property type="molecule type" value="Genomic_DNA"/>
</dbReference>
<evidence type="ECO:0000313" key="1">
    <source>
        <dbReference type="EMBL" id="KAF5781480.1"/>
    </source>
</evidence>
<dbReference type="Gramene" id="mRNA:HanXRQr2_Chr11g0484161">
    <property type="protein sequence ID" value="mRNA:HanXRQr2_Chr11g0484161"/>
    <property type="gene ID" value="HanXRQr2_Chr11g0484161"/>
</dbReference>
<dbReference type="InParanoid" id="A0A251TA17"/>
<dbReference type="Proteomes" id="UP000215914">
    <property type="component" value="Chromosome 11"/>
</dbReference>
<sequence length="66" mass="7858">MAENATGSRIITRMNKRERNIWRPIRQSSRFIVDLLSIEEGKDVKEMFKKIYIDDDSIVIVEELFI</sequence>
<gene>
    <name evidence="2" type="ORF">HannXRQ_Chr11g0335871</name>
    <name evidence="1" type="ORF">HanXRQr2_Chr11g0484161</name>
</gene>
<dbReference type="AlphaFoldDB" id="A0A251TA17"/>
<dbReference type="EMBL" id="CM007900">
    <property type="protein sequence ID" value="OTG07918.1"/>
    <property type="molecule type" value="Genomic_DNA"/>
</dbReference>
<proteinExistence type="predicted"/>
<reference evidence="1" key="3">
    <citation type="submission" date="2020-06" db="EMBL/GenBank/DDBJ databases">
        <title>Helianthus annuus Genome sequencing and assembly Release 2.</title>
        <authorList>
            <person name="Gouzy J."/>
            <person name="Langlade N."/>
            <person name="Munos S."/>
        </authorList>
    </citation>
    <scope>NUCLEOTIDE SEQUENCE</scope>
    <source>
        <tissue evidence="1">Leaves</tissue>
    </source>
</reference>
<evidence type="ECO:0000313" key="2">
    <source>
        <dbReference type="EMBL" id="OTG07918.1"/>
    </source>
</evidence>
<accession>A0A251TA17</accession>
<evidence type="ECO:0000313" key="3">
    <source>
        <dbReference type="Proteomes" id="UP000215914"/>
    </source>
</evidence>
<reference evidence="1 3" key="1">
    <citation type="journal article" date="2017" name="Nature">
        <title>The sunflower genome provides insights into oil metabolism, flowering and Asterid evolution.</title>
        <authorList>
            <person name="Badouin H."/>
            <person name="Gouzy J."/>
            <person name="Grassa C.J."/>
            <person name="Murat F."/>
            <person name="Staton S.E."/>
            <person name="Cottret L."/>
            <person name="Lelandais-Briere C."/>
            <person name="Owens G.L."/>
            <person name="Carrere S."/>
            <person name="Mayjonade B."/>
            <person name="Legrand L."/>
            <person name="Gill N."/>
            <person name="Kane N.C."/>
            <person name="Bowers J.E."/>
            <person name="Hubner S."/>
            <person name="Bellec A."/>
            <person name="Berard A."/>
            <person name="Berges H."/>
            <person name="Blanchet N."/>
            <person name="Boniface M.C."/>
            <person name="Brunel D."/>
            <person name="Catrice O."/>
            <person name="Chaidir N."/>
            <person name="Claudel C."/>
            <person name="Donnadieu C."/>
            <person name="Faraut T."/>
            <person name="Fievet G."/>
            <person name="Helmstetter N."/>
            <person name="King M."/>
            <person name="Knapp S.J."/>
            <person name="Lai Z."/>
            <person name="Le Paslier M.C."/>
            <person name="Lippi Y."/>
            <person name="Lorenzon L."/>
            <person name="Mandel J.R."/>
            <person name="Marage G."/>
            <person name="Marchand G."/>
            <person name="Marquand E."/>
            <person name="Bret-Mestries E."/>
            <person name="Morien E."/>
            <person name="Nambeesan S."/>
            <person name="Nguyen T."/>
            <person name="Pegot-Espagnet P."/>
            <person name="Pouilly N."/>
            <person name="Raftis F."/>
            <person name="Sallet E."/>
            <person name="Schiex T."/>
            <person name="Thomas J."/>
            <person name="Vandecasteele C."/>
            <person name="Vares D."/>
            <person name="Vear F."/>
            <person name="Vautrin S."/>
            <person name="Crespi M."/>
            <person name="Mangin B."/>
            <person name="Burke J.M."/>
            <person name="Salse J."/>
            <person name="Munos S."/>
            <person name="Vincourt P."/>
            <person name="Rieseberg L.H."/>
            <person name="Langlade N.B."/>
        </authorList>
    </citation>
    <scope>NUCLEOTIDE SEQUENCE [LARGE SCALE GENOMIC DNA]</scope>
    <source>
        <strain evidence="3">cv. SF193</strain>
        <tissue evidence="1">Leaves</tissue>
    </source>
</reference>
<reference evidence="2" key="2">
    <citation type="submission" date="2017-02" db="EMBL/GenBank/DDBJ databases">
        <title>Sunflower complete genome.</title>
        <authorList>
            <person name="Langlade N."/>
            <person name="Munos S."/>
        </authorList>
    </citation>
    <scope>NUCLEOTIDE SEQUENCE [LARGE SCALE GENOMIC DNA]</scope>
    <source>
        <tissue evidence="2">Leaves</tissue>
    </source>
</reference>
<name>A0A251TA17_HELAN</name>
<protein>
    <submittedName>
        <fullName evidence="2">Uncharacterized protein</fullName>
    </submittedName>
</protein>